<dbReference type="RefSeq" id="WP_085586507.1">
    <property type="nucleotide sequence ID" value="NZ_JFKA01000023.1"/>
</dbReference>
<dbReference type="PANTHER" id="PTHR14289">
    <property type="entry name" value="F-BOX ONLY PROTEIN 3"/>
    <property type="match status" value="1"/>
</dbReference>
<dbReference type="HAMAP" id="MF_00791">
    <property type="entry name" value="ApaG"/>
    <property type="match status" value="1"/>
</dbReference>
<dbReference type="PANTHER" id="PTHR14289:SF16">
    <property type="entry name" value="POLYMERASE DELTA-INTERACTING PROTEIN 2"/>
    <property type="match status" value="1"/>
</dbReference>
<reference evidence="4 5" key="1">
    <citation type="submission" date="2014-03" db="EMBL/GenBank/DDBJ databases">
        <title>The draft genome sequence of Thalassospira mesophila JCM 18969.</title>
        <authorList>
            <person name="Lai Q."/>
            <person name="Shao Z."/>
        </authorList>
    </citation>
    <scope>NUCLEOTIDE SEQUENCE [LARGE SCALE GENOMIC DNA]</scope>
    <source>
        <strain evidence="4 5">JCM 18969</strain>
    </source>
</reference>
<organism evidence="4 5">
    <name type="scientific">Thalassospira mesophila</name>
    <dbReference type="NCBI Taxonomy" id="1293891"/>
    <lineage>
        <taxon>Bacteria</taxon>
        <taxon>Pseudomonadati</taxon>
        <taxon>Pseudomonadota</taxon>
        <taxon>Alphaproteobacteria</taxon>
        <taxon>Rhodospirillales</taxon>
        <taxon>Thalassospiraceae</taxon>
        <taxon>Thalassospira</taxon>
    </lineage>
</organism>
<dbReference type="SUPFAM" id="SSF110069">
    <property type="entry name" value="ApaG-like"/>
    <property type="match status" value="1"/>
</dbReference>
<evidence type="ECO:0000313" key="4">
    <source>
        <dbReference type="EMBL" id="OSQ35244.1"/>
    </source>
</evidence>
<dbReference type="InterPro" id="IPR007474">
    <property type="entry name" value="ApaG_domain"/>
</dbReference>
<feature type="domain" description="ApaG" evidence="3">
    <location>
        <begin position="3"/>
        <end position="127"/>
    </location>
</feature>
<dbReference type="Pfam" id="PF04379">
    <property type="entry name" value="DUF525"/>
    <property type="match status" value="1"/>
</dbReference>
<gene>
    <name evidence="2" type="primary">apaG</name>
    <name evidence="4" type="ORF">TMES_21560</name>
</gene>
<dbReference type="AlphaFoldDB" id="A0A1Y2KUP3"/>
<dbReference type="PROSITE" id="PS51087">
    <property type="entry name" value="APAG"/>
    <property type="match status" value="1"/>
</dbReference>
<evidence type="ECO:0000256" key="2">
    <source>
        <dbReference type="HAMAP-Rule" id="MF_00791"/>
    </source>
</evidence>
<dbReference type="OrthoDB" id="9795226at2"/>
<evidence type="ECO:0000313" key="5">
    <source>
        <dbReference type="Proteomes" id="UP000193391"/>
    </source>
</evidence>
<evidence type="ECO:0000259" key="3">
    <source>
        <dbReference type="PROSITE" id="PS51087"/>
    </source>
</evidence>
<dbReference type="GO" id="GO:0070987">
    <property type="term" value="P:error-free translesion synthesis"/>
    <property type="evidence" value="ECO:0007669"/>
    <property type="project" value="TreeGrafter"/>
</dbReference>
<dbReference type="NCBIfam" id="NF003967">
    <property type="entry name" value="PRK05461.1"/>
    <property type="match status" value="1"/>
</dbReference>
<dbReference type="InterPro" id="IPR036767">
    <property type="entry name" value="ApaG_sf"/>
</dbReference>
<dbReference type="Gene3D" id="2.60.40.1470">
    <property type="entry name" value="ApaG domain"/>
    <property type="match status" value="1"/>
</dbReference>
<name>A0A1Y2KUP3_9PROT</name>
<comment type="caution">
    <text evidence="4">The sequence shown here is derived from an EMBL/GenBank/DDBJ whole genome shotgun (WGS) entry which is preliminary data.</text>
</comment>
<dbReference type="Proteomes" id="UP000193391">
    <property type="component" value="Unassembled WGS sequence"/>
</dbReference>
<proteinExistence type="inferred from homology"/>
<protein>
    <recommendedName>
        <fullName evidence="1 2">Protein ApaG</fullName>
    </recommendedName>
</protein>
<keyword evidence="5" id="KW-1185">Reference proteome</keyword>
<dbReference type="EMBL" id="JFKA01000023">
    <property type="protein sequence ID" value="OSQ35244.1"/>
    <property type="molecule type" value="Genomic_DNA"/>
</dbReference>
<sequence>MYKAVTNKIKVSVKPSFLDEQSDPNRHRYVWAYRVLIENEGDNTVKLLRRHWRITDSRGATQIVDGDGVIGEQPVIAAGESFKYTSGAPLATPGGFMVGHYVMADLEGNEFNIEIPAFSLDSPHSATTLN</sequence>
<evidence type="ECO:0000256" key="1">
    <source>
        <dbReference type="ARBA" id="ARBA00017693"/>
    </source>
</evidence>
<dbReference type="InterPro" id="IPR023065">
    <property type="entry name" value="Uncharacterised_ApaG"/>
</dbReference>
<accession>A0A1Y2KUP3</accession>
<dbReference type="STRING" id="1293891.TMES_21560"/>